<proteinExistence type="predicted"/>
<sequence>MKLVYFSWVKDRIGMAEEDIELPENVKTVADLLAWMPGRGANYADALADPAIIRVAVDQEYAQGDRDVRGSSEIALFPPVTGG</sequence>
<evidence type="ECO:0000313" key="2">
    <source>
        <dbReference type="Proteomes" id="UP000076335"/>
    </source>
</evidence>
<dbReference type="SUPFAM" id="SSF54285">
    <property type="entry name" value="MoaD/ThiS"/>
    <property type="match status" value="1"/>
</dbReference>
<dbReference type="InterPro" id="IPR016155">
    <property type="entry name" value="Mopterin_synth/thiamin_S_b"/>
</dbReference>
<dbReference type="Pfam" id="PF02597">
    <property type="entry name" value="ThiS"/>
    <property type="match status" value="1"/>
</dbReference>
<dbReference type="AlphaFoldDB" id="A0A154L1H5"/>
<accession>A0A154L1H5</accession>
<organism evidence="1 2">
    <name type="scientific">Thalassospira lucentensis</name>
    <dbReference type="NCBI Taxonomy" id="168935"/>
    <lineage>
        <taxon>Bacteria</taxon>
        <taxon>Pseudomonadati</taxon>
        <taxon>Pseudomonadota</taxon>
        <taxon>Alphaproteobacteria</taxon>
        <taxon>Rhodospirillales</taxon>
        <taxon>Thalassospiraceae</taxon>
        <taxon>Thalassospira</taxon>
    </lineage>
</organism>
<dbReference type="OrthoDB" id="9800712at2"/>
<dbReference type="Proteomes" id="UP000076335">
    <property type="component" value="Unassembled WGS sequence"/>
</dbReference>
<dbReference type="InterPro" id="IPR003749">
    <property type="entry name" value="ThiS/MoaD-like"/>
</dbReference>
<reference evidence="1 2" key="1">
    <citation type="submission" date="2015-12" db="EMBL/GenBank/DDBJ databases">
        <title>Genome sequence of Thalassospira lucentensis MCCC 1A02072.</title>
        <authorList>
            <person name="Lu L."/>
            <person name="Lai Q."/>
            <person name="Shao Z."/>
            <person name="Qian P."/>
        </authorList>
    </citation>
    <scope>NUCLEOTIDE SEQUENCE [LARGE SCALE GENOMIC DNA]</scope>
    <source>
        <strain evidence="1 2">MCCC 1A02072</strain>
    </source>
</reference>
<name>A0A154L1H5_9PROT</name>
<evidence type="ECO:0000313" key="1">
    <source>
        <dbReference type="EMBL" id="KZB61805.1"/>
    </source>
</evidence>
<dbReference type="NCBIfam" id="TIGR01682">
    <property type="entry name" value="moaD"/>
    <property type="match status" value="1"/>
</dbReference>
<dbReference type="Gene3D" id="3.10.20.30">
    <property type="match status" value="1"/>
</dbReference>
<dbReference type="RefSeq" id="WP_062953113.1">
    <property type="nucleotide sequence ID" value="NZ_LPVY01000022.1"/>
</dbReference>
<comment type="caution">
    <text evidence="1">The sequence shown here is derived from an EMBL/GenBank/DDBJ whole genome shotgun (WGS) entry which is preliminary data.</text>
</comment>
<dbReference type="EMBL" id="LPVY01000022">
    <property type="protein sequence ID" value="KZB61805.1"/>
    <property type="molecule type" value="Genomic_DNA"/>
</dbReference>
<protein>
    <submittedName>
        <fullName evidence="1">Molybdopterin synthase sulfur carrier subunit</fullName>
    </submittedName>
</protein>
<dbReference type="InterPro" id="IPR012675">
    <property type="entry name" value="Beta-grasp_dom_sf"/>
</dbReference>
<dbReference type="CDD" id="cd00754">
    <property type="entry name" value="Ubl_MoaD"/>
    <property type="match status" value="1"/>
</dbReference>
<gene>
    <name evidence="1" type="ORF">AUP42_06040</name>
</gene>